<dbReference type="EMBL" id="LR593886">
    <property type="protein sequence ID" value="VTR97185.1"/>
    <property type="molecule type" value="Genomic_DNA"/>
</dbReference>
<evidence type="ECO:0000313" key="5">
    <source>
        <dbReference type="Proteomes" id="UP000464178"/>
    </source>
</evidence>
<evidence type="ECO:0000313" key="4">
    <source>
        <dbReference type="EMBL" id="VTR97185.1"/>
    </source>
</evidence>
<dbReference type="GO" id="GO:0006396">
    <property type="term" value="P:RNA processing"/>
    <property type="evidence" value="ECO:0007669"/>
    <property type="project" value="UniProtKB-ARBA"/>
</dbReference>
<dbReference type="GO" id="GO:0009982">
    <property type="term" value="F:pseudouridine synthase activity"/>
    <property type="evidence" value="ECO:0007669"/>
    <property type="project" value="InterPro"/>
</dbReference>
<proteinExistence type="inferred from homology"/>
<sequence length="249" mass="28106">MMSRMSFAEHLDILYEDNHCLALNKPAGWPTTHFDGKDETIDRLVKAYLKEKYDKPGNVFLGVVHRLDKPVSGALLFARTSKSAARLSEQFREGGVEKCYWAVVENQVRGKTATAAPWATADNGAIEDWLKKDEPKMRVEVVAPETPGAQFARLLFQVRARHNGLTWLELRPHTGRKHQLRVQLASRGTPIYGDDKYGSDQSFGHAIGLHARSLTFLHPTTKEPITAKADVPKFWRGRFAYLLNGDRPI</sequence>
<dbReference type="Proteomes" id="UP000464178">
    <property type="component" value="Chromosome"/>
</dbReference>
<keyword evidence="5" id="KW-1185">Reference proteome</keyword>
<dbReference type="CDD" id="cd02869">
    <property type="entry name" value="PseudoU_synth_RluA_like"/>
    <property type="match status" value="1"/>
</dbReference>
<dbReference type="Gene3D" id="3.30.2350.10">
    <property type="entry name" value="Pseudouridine synthase"/>
    <property type="match status" value="1"/>
</dbReference>
<feature type="domain" description="Pseudouridine synthase RsuA/RluA-like" evidence="3">
    <location>
        <begin position="20"/>
        <end position="186"/>
    </location>
</feature>
<dbReference type="PANTHER" id="PTHR21600">
    <property type="entry name" value="MITOCHONDRIAL RNA PSEUDOURIDINE SYNTHASE"/>
    <property type="match status" value="1"/>
</dbReference>
<dbReference type="GO" id="GO:0003723">
    <property type="term" value="F:RNA binding"/>
    <property type="evidence" value="ECO:0007669"/>
    <property type="project" value="InterPro"/>
</dbReference>
<accession>A0A6P2D9Z8</accession>
<keyword evidence="2" id="KW-0413">Isomerase</keyword>
<evidence type="ECO:0000256" key="2">
    <source>
        <dbReference type="ARBA" id="ARBA00023235"/>
    </source>
</evidence>
<dbReference type="AlphaFoldDB" id="A0A6P2D9Z8"/>
<dbReference type="GO" id="GO:0001522">
    <property type="term" value="P:pseudouridine synthesis"/>
    <property type="evidence" value="ECO:0007669"/>
    <property type="project" value="InterPro"/>
</dbReference>
<comment type="similarity">
    <text evidence="1">Belongs to the pseudouridine synthase RluA family.</text>
</comment>
<evidence type="ECO:0000259" key="3">
    <source>
        <dbReference type="Pfam" id="PF00849"/>
    </source>
</evidence>
<name>A0A6P2D9Z8_9BACT</name>
<dbReference type="InterPro" id="IPR006224">
    <property type="entry name" value="PsdUridine_synth_RluA-like_CS"/>
</dbReference>
<dbReference type="SUPFAM" id="SSF55120">
    <property type="entry name" value="Pseudouridine synthase"/>
    <property type="match status" value="1"/>
</dbReference>
<dbReference type="InterPro" id="IPR006145">
    <property type="entry name" value="PsdUridine_synth_RsuA/RluA"/>
</dbReference>
<dbReference type="GO" id="GO:0140098">
    <property type="term" value="F:catalytic activity, acting on RNA"/>
    <property type="evidence" value="ECO:0007669"/>
    <property type="project" value="UniProtKB-ARBA"/>
</dbReference>
<dbReference type="InterPro" id="IPR020103">
    <property type="entry name" value="PsdUridine_synth_cat_dom_sf"/>
</dbReference>
<evidence type="ECO:0000256" key="1">
    <source>
        <dbReference type="ARBA" id="ARBA00010876"/>
    </source>
</evidence>
<dbReference type="Pfam" id="PF00849">
    <property type="entry name" value="PseudoU_synth_2"/>
    <property type="match status" value="1"/>
</dbReference>
<gene>
    <name evidence="4" type="ORF">SOIL9_08470</name>
</gene>
<dbReference type="PROSITE" id="PS01129">
    <property type="entry name" value="PSI_RLU"/>
    <property type="match status" value="1"/>
</dbReference>
<reference evidence="4 5" key="1">
    <citation type="submission" date="2019-05" db="EMBL/GenBank/DDBJ databases">
        <authorList>
            <consortium name="Science for Life Laboratories"/>
        </authorList>
    </citation>
    <scope>NUCLEOTIDE SEQUENCE [LARGE SCALE GENOMIC DNA]</scope>
    <source>
        <strain evidence="4">Soil9</strain>
    </source>
</reference>
<dbReference type="KEGG" id="gms:SOIL9_08470"/>
<dbReference type="InterPro" id="IPR050188">
    <property type="entry name" value="RluA_PseudoU_synthase"/>
</dbReference>
<dbReference type="PANTHER" id="PTHR21600:SF83">
    <property type="entry name" value="PSEUDOURIDYLATE SYNTHASE RPUSD4, MITOCHONDRIAL"/>
    <property type="match status" value="1"/>
</dbReference>
<protein>
    <recommendedName>
        <fullName evidence="3">Pseudouridine synthase RsuA/RluA-like domain-containing protein</fullName>
    </recommendedName>
</protein>
<organism evidence="4 5">
    <name type="scientific">Gemmata massiliana</name>
    <dbReference type="NCBI Taxonomy" id="1210884"/>
    <lineage>
        <taxon>Bacteria</taxon>
        <taxon>Pseudomonadati</taxon>
        <taxon>Planctomycetota</taxon>
        <taxon>Planctomycetia</taxon>
        <taxon>Gemmatales</taxon>
        <taxon>Gemmataceae</taxon>
        <taxon>Gemmata</taxon>
    </lineage>
</organism>